<feature type="compositionally biased region" description="Polar residues" evidence="1">
    <location>
        <begin position="783"/>
        <end position="795"/>
    </location>
</feature>
<name>A0A4U7KVH5_9BASI</name>
<dbReference type="RefSeq" id="XP_029740495.1">
    <property type="nucleotide sequence ID" value="XM_029883097.1"/>
</dbReference>
<feature type="compositionally biased region" description="Polar residues" evidence="1">
    <location>
        <begin position="905"/>
        <end position="915"/>
    </location>
</feature>
<keyword evidence="3" id="KW-1185">Reference proteome</keyword>
<gene>
    <name evidence="2" type="ORF">EX895_002498</name>
</gene>
<comment type="caution">
    <text evidence="2">The sequence shown here is derived from an EMBL/GenBank/DDBJ whole genome shotgun (WGS) entry which is preliminary data.</text>
</comment>
<protein>
    <submittedName>
        <fullName evidence="2">Uncharacterized protein</fullName>
    </submittedName>
</protein>
<feature type="region of interest" description="Disordered" evidence="1">
    <location>
        <begin position="958"/>
        <end position="992"/>
    </location>
</feature>
<feature type="compositionally biased region" description="Basic residues" evidence="1">
    <location>
        <begin position="41"/>
        <end position="52"/>
    </location>
</feature>
<accession>A0A4U7KVH5</accession>
<feature type="region of interest" description="Disordered" evidence="1">
    <location>
        <begin position="890"/>
        <end position="931"/>
    </location>
</feature>
<dbReference type="GeneID" id="40725393"/>
<evidence type="ECO:0000313" key="3">
    <source>
        <dbReference type="Proteomes" id="UP000306050"/>
    </source>
</evidence>
<evidence type="ECO:0000256" key="1">
    <source>
        <dbReference type="SAM" id="MobiDB-lite"/>
    </source>
</evidence>
<feature type="region of interest" description="Disordered" evidence="1">
    <location>
        <begin position="500"/>
        <end position="537"/>
    </location>
</feature>
<dbReference type="EMBL" id="SRRM01000008">
    <property type="protein sequence ID" value="TKY88510.1"/>
    <property type="molecule type" value="Genomic_DNA"/>
</dbReference>
<evidence type="ECO:0000313" key="2">
    <source>
        <dbReference type="EMBL" id="TKY88510.1"/>
    </source>
</evidence>
<feature type="region of interest" description="Disordered" evidence="1">
    <location>
        <begin position="856"/>
        <end position="877"/>
    </location>
</feature>
<feature type="region of interest" description="Disordered" evidence="1">
    <location>
        <begin position="647"/>
        <end position="701"/>
    </location>
</feature>
<dbReference type="OrthoDB" id="2555678at2759"/>
<feature type="region of interest" description="Disordered" evidence="1">
    <location>
        <begin position="1"/>
        <end position="116"/>
    </location>
</feature>
<feature type="compositionally biased region" description="Basic and acidic residues" evidence="1">
    <location>
        <begin position="856"/>
        <end position="874"/>
    </location>
</feature>
<feature type="compositionally biased region" description="Pro residues" evidence="1">
    <location>
        <begin position="164"/>
        <end position="173"/>
    </location>
</feature>
<dbReference type="AlphaFoldDB" id="A0A4U7KVH5"/>
<feature type="compositionally biased region" description="Basic residues" evidence="1">
    <location>
        <begin position="958"/>
        <end position="968"/>
    </location>
</feature>
<feature type="region of interest" description="Disordered" evidence="1">
    <location>
        <begin position="768"/>
        <end position="835"/>
    </location>
</feature>
<feature type="compositionally biased region" description="Low complexity" evidence="1">
    <location>
        <begin position="53"/>
        <end position="66"/>
    </location>
</feature>
<organism evidence="2 3">
    <name type="scientific">Sporisorium graminicola</name>
    <dbReference type="NCBI Taxonomy" id="280036"/>
    <lineage>
        <taxon>Eukaryota</taxon>
        <taxon>Fungi</taxon>
        <taxon>Dikarya</taxon>
        <taxon>Basidiomycota</taxon>
        <taxon>Ustilaginomycotina</taxon>
        <taxon>Ustilaginomycetes</taxon>
        <taxon>Ustilaginales</taxon>
        <taxon>Ustilaginaceae</taxon>
        <taxon>Sporisorium</taxon>
    </lineage>
</organism>
<proteinExistence type="predicted"/>
<dbReference type="Proteomes" id="UP000306050">
    <property type="component" value="Chromosome SGRAM_15"/>
</dbReference>
<feature type="region of interest" description="Disordered" evidence="1">
    <location>
        <begin position="369"/>
        <end position="429"/>
    </location>
</feature>
<feature type="compositionally biased region" description="Polar residues" evidence="1">
    <location>
        <begin position="500"/>
        <end position="509"/>
    </location>
</feature>
<feature type="region of interest" description="Disordered" evidence="1">
    <location>
        <begin position="142"/>
        <end position="198"/>
    </location>
</feature>
<feature type="compositionally biased region" description="Basic residues" evidence="1">
    <location>
        <begin position="802"/>
        <end position="812"/>
    </location>
</feature>
<feature type="region of interest" description="Disordered" evidence="1">
    <location>
        <begin position="211"/>
        <end position="231"/>
    </location>
</feature>
<feature type="compositionally biased region" description="Basic and acidic residues" evidence="1">
    <location>
        <begin position="10"/>
        <end position="19"/>
    </location>
</feature>
<dbReference type="KEGG" id="sgra:EX895_002498"/>
<reference evidence="2 3" key="1">
    <citation type="submission" date="2019-05" db="EMBL/GenBank/DDBJ databases">
        <title>Sporisorium graminicola CBS 10092 draft sequencing and annotation.</title>
        <authorList>
            <person name="Solano-Gonzalez S."/>
            <person name="Caddick M.X."/>
            <person name="Darby A."/>
        </authorList>
    </citation>
    <scope>NUCLEOTIDE SEQUENCE [LARGE SCALE GENOMIC DNA]</scope>
    <source>
        <strain evidence="2 3">CBS 10092</strain>
    </source>
</reference>
<sequence>MGQSHSKAPSHHEQQRTSHDAVSSAPSRPPSTPAPGWIKIPRSRFISKHRHNVSSSQDVSPPQQHQFIPKQQRQRSVGPIRTRPEPSEYGLRRPSQPVSPLTPSVRIQERRSSRAISVELDKQRRLPVYPVGMTIETSLNTPKRAFGSADTGNLSQSSFTSLAPPVPPSPVPPLRKQRRPSAQAVTRQDRSDSADSSVTASLADVAIASAPGTQTKAASEARPSTSGAVVSAGTGTGTVLSSIGTSSAAEGASTVATSVTAASTSHPALARKGAGESLGCVTLSPALTASGRLSEASDAGTKEILLSDRDSAAAPKMSSDSFVRGPFDEQHPDLYSFYPAGTSLTRPVAHTVPTTTPSPLSRMIELQAESPPSRHVGAVPDLSSPRPDSSHYDSLGRGGTSLHAQPGSFRSFRSTSEGSVRPYRPLPVAPARHRGYSLGLVADDRRDASVGADSYVTADAHSRMQSVDQPGARRIDGLPPSDGHLYPLMAMGMVAAATSPTQYTHSSRGPSVAGDSEGRRYSRGSAGSLISPVAGPRPLPAIPSKGVDAGVDEADYSQCKGKSKRSSFVAAGHNDGPPLSPSAFYETNTQVPFVPTASPPVAPRHSWTSDGAWSASVAAPCSTYGAAGNLSHPERTIGDSHTLHQALAQPTHHHTCHQSIPPSDTILDTTDAEMSRLEKSRSGSRTLPPASPHTSTQLPDSLERAPYADTGVQASLAALRALESPGESLRTMFARQRMFGEPDASVTEMLRDSHILDGESCLDEEEVRAVSGPRRRRRAAPYPTSSDEVSSSGRSLSVRHFGAARRQGRRRREYSGMAEASGTSNAEMSGRGSDSESATLAAVRLVASRARGLRKVVDREGEGGTEHGVGQERPRHQRYVTAHSYADLTGPDVQQEDIPHPSPPTQSASRTNPPSTKHRTPRSPSTPLVAFPQQDYHTATAAAKPVPRDNPQHTRLAHRMDQHHRHRSRSDAHASSTARSSKLAAHRAARRDTEISRYDAQIAELLLLRDKVLQLESTVGQSFTTSNYGDLAYSVDGSTKTARRKSRPSKLGYTVPDIVAWQAGLGSSSSGNAASSAVR</sequence>
<feature type="compositionally biased region" description="Polar residues" evidence="1">
    <location>
        <begin position="657"/>
        <end position="668"/>
    </location>
</feature>
<feature type="compositionally biased region" description="Polar residues" evidence="1">
    <location>
        <begin position="150"/>
        <end position="161"/>
    </location>
</feature>